<evidence type="ECO:0008006" key="3">
    <source>
        <dbReference type="Google" id="ProtNLM"/>
    </source>
</evidence>
<dbReference type="SUPFAM" id="SSF48403">
    <property type="entry name" value="Ankyrin repeat"/>
    <property type="match status" value="1"/>
</dbReference>
<reference evidence="1 2" key="1">
    <citation type="submission" date="2024-04" db="EMBL/GenBank/DDBJ databases">
        <title>Tritrichomonas musculus Genome.</title>
        <authorList>
            <person name="Alves-Ferreira E."/>
            <person name="Grigg M."/>
            <person name="Lorenzi H."/>
            <person name="Galac M."/>
        </authorList>
    </citation>
    <scope>NUCLEOTIDE SEQUENCE [LARGE SCALE GENOMIC DNA]</scope>
    <source>
        <strain evidence="1 2">EAF2021</strain>
    </source>
</reference>
<dbReference type="InterPro" id="IPR036770">
    <property type="entry name" value="Ankyrin_rpt-contain_sf"/>
</dbReference>
<keyword evidence="2" id="KW-1185">Reference proteome</keyword>
<accession>A0ABR2JTH7</accession>
<dbReference type="Proteomes" id="UP001470230">
    <property type="component" value="Unassembled WGS sequence"/>
</dbReference>
<dbReference type="Gene3D" id="3.90.640.60">
    <property type="match status" value="1"/>
</dbReference>
<dbReference type="PANTHER" id="PTHR24159">
    <property type="match status" value="1"/>
</dbReference>
<protein>
    <recommendedName>
        <fullName evidence="3">DUF3447 domain-containing protein</fullName>
    </recommendedName>
</protein>
<proteinExistence type="predicted"/>
<comment type="caution">
    <text evidence="1">The sequence shown here is derived from an EMBL/GenBank/DDBJ whole genome shotgun (WGS) entry which is preliminary data.</text>
</comment>
<evidence type="ECO:0000313" key="1">
    <source>
        <dbReference type="EMBL" id="KAK8881180.1"/>
    </source>
</evidence>
<organism evidence="1 2">
    <name type="scientific">Tritrichomonas musculus</name>
    <dbReference type="NCBI Taxonomy" id="1915356"/>
    <lineage>
        <taxon>Eukaryota</taxon>
        <taxon>Metamonada</taxon>
        <taxon>Parabasalia</taxon>
        <taxon>Tritrichomonadida</taxon>
        <taxon>Tritrichomonadidae</taxon>
        <taxon>Tritrichomonas</taxon>
    </lineage>
</organism>
<dbReference type="EMBL" id="JAPFFF010000010">
    <property type="protein sequence ID" value="KAK8881180.1"/>
    <property type="molecule type" value="Genomic_DNA"/>
</dbReference>
<evidence type="ECO:0000313" key="2">
    <source>
        <dbReference type="Proteomes" id="UP001470230"/>
    </source>
</evidence>
<dbReference type="PANTHER" id="PTHR24159:SF5">
    <property type="entry name" value="ANK_REP_REGION DOMAIN-CONTAINING PROTEIN"/>
    <property type="match status" value="1"/>
</dbReference>
<name>A0ABR2JTH7_9EUKA</name>
<sequence>MVEQFLNVISELQDLLLNYLDSQKQLEEINEKDNDFQELFQYLSQQQFLGNKNELKTFFRMIVVNSNNHFRTPHFYSKIDLLLTALKEQIQQFSNEEIFEIFRPNKRILLFLLKSNLLYFDYEMTKIIIDCYEYYNYLQKYLQETEEAPAKYEKVDLNEKEQLEGENSSDLAKIIRNDQINDFISKIEKNRLSYNLDISESIYETNEFWLNNLFPRFIEFAAFFGSVNIFKNLCLNEAQYHPIIWQCAIHGRNYEIIHIVENQEKFFYKYNEKDDPEGNLKFAIKCHHNEIANYYYEHFCNDLQIDLQIIKECLNSCNFSYLNEYYKQDFLDNLNSINDEVIDVLIMNDYVKIIEFLMNENKLKSEIVLHKAIENKAFRIVEFLLSLDDINVNENSEIFLKKKFMKI</sequence>
<gene>
    <name evidence="1" type="ORF">M9Y10_003911</name>
</gene>